<dbReference type="AlphaFoldDB" id="A0A401ZX39"/>
<evidence type="ECO:0000313" key="2">
    <source>
        <dbReference type="EMBL" id="GCE11334.1"/>
    </source>
</evidence>
<dbReference type="RefSeq" id="WP_126579057.1">
    <property type="nucleotide sequence ID" value="NZ_BIFR01000001.1"/>
</dbReference>
<feature type="transmembrane region" description="Helical" evidence="1">
    <location>
        <begin position="208"/>
        <end position="229"/>
    </location>
</feature>
<protein>
    <recommendedName>
        <fullName evidence="4">DUF2029 domain-containing protein</fullName>
    </recommendedName>
</protein>
<keyword evidence="1" id="KW-0472">Membrane</keyword>
<feature type="transmembrane region" description="Helical" evidence="1">
    <location>
        <begin position="390"/>
        <end position="410"/>
    </location>
</feature>
<feature type="transmembrane region" description="Helical" evidence="1">
    <location>
        <begin position="12"/>
        <end position="30"/>
    </location>
</feature>
<evidence type="ECO:0008006" key="4">
    <source>
        <dbReference type="Google" id="ProtNLM"/>
    </source>
</evidence>
<gene>
    <name evidence="2" type="ORF">KTT_11930</name>
</gene>
<proteinExistence type="predicted"/>
<keyword evidence="1" id="KW-0812">Transmembrane</keyword>
<evidence type="ECO:0000313" key="3">
    <source>
        <dbReference type="Proteomes" id="UP000287352"/>
    </source>
</evidence>
<dbReference type="EMBL" id="BIFR01000001">
    <property type="protein sequence ID" value="GCE11334.1"/>
    <property type="molecule type" value="Genomic_DNA"/>
</dbReference>
<dbReference type="OrthoDB" id="2080767at2"/>
<feature type="transmembrane region" description="Helical" evidence="1">
    <location>
        <begin position="140"/>
        <end position="157"/>
    </location>
</feature>
<feature type="transmembrane region" description="Helical" evidence="1">
    <location>
        <begin position="186"/>
        <end position="201"/>
    </location>
</feature>
<feature type="transmembrane region" description="Helical" evidence="1">
    <location>
        <begin position="351"/>
        <end position="369"/>
    </location>
</feature>
<keyword evidence="3" id="KW-1185">Reference proteome</keyword>
<keyword evidence="1" id="KW-1133">Transmembrane helix</keyword>
<feature type="transmembrane region" description="Helical" evidence="1">
    <location>
        <begin position="430"/>
        <end position="449"/>
    </location>
</feature>
<feature type="transmembrane region" description="Helical" evidence="1">
    <location>
        <begin position="249"/>
        <end position="268"/>
    </location>
</feature>
<sequence length="478" mass="54735">MRIAPPKRYLRFLFIALDLLIIVLMVRVLFGDSNKYQDWGNDASRYQCYALAFVHGEKAATDLGNQCAFLVNVDPQQLTYPQARIIRIMQKVHVPSAIVAYFSAQSTSRRFHDLPHEYPMLVLIPLTFGLLGTANNYQVTFSYFEIAICILIYLALVRWRSRSSAIAFALLMSIGTEWVVGARFDIYPAALTLFAVMLAAYKKWNWAFVLLAFATLLKFYPVLLLLPFLLSQQREVQVKWSAWKRWQPLAIYCVICACVMAVSFLLYAEGTIAPFTYFGNRPIQVESLAASVAWLQNVYHHSTGQVYFALTFGSLNMYGPHTTLVSRLDTYAMVAGILYTLWLQWRYKIDLATSTLLILLVIIVTGKVFSPQYLIWILPLVAYVGASNSWWLGTWTVIGYLTTWIFPYIYWMEPHFEWVPLGPLFFPVTIARNFLFAGFTLACLVAYSFRKPLQQVRPLFRKSLPLQEEVPAPEAIGV</sequence>
<name>A0A401ZX39_9CHLR</name>
<reference evidence="3" key="1">
    <citation type="submission" date="2018-12" db="EMBL/GenBank/DDBJ databases">
        <title>Tengunoibacter tsumagoiensis gen. nov., sp. nov., Dictyobacter kobayashii sp. nov., D. alpinus sp. nov., and D. joshuensis sp. nov. and description of Dictyobacteraceae fam. nov. within the order Ktedonobacterales isolated from Tengu-no-mugimeshi.</title>
        <authorList>
            <person name="Wang C.M."/>
            <person name="Zheng Y."/>
            <person name="Sakai Y."/>
            <person name="Toyoda A."/>
            <person name="Minakuchi Y."/>
            <person name="Abe K."/>
            <person name="Yokota A."/>
            <person name="Yabe S."/>
        </authorList>
    </citation>
    <scope>NUCLEOTIDE SEQUENCE [LARGE SCALE GENOMIC DNA]</scope>
    <source>
        <strain evidence="3">Uno3</strain>
    </source>
</reference>
<evidence type="ECO:0000256" key="1">
    <source>
        <dbReference type="SAM" id="Phobius"/>
    </source>
</evidence>
<dbReference type="Proteomes" id="UP000287352">
    <property type="component" value="Unassembled WGS sequence"/>
</dbReference>
<accession>A0A401ZX39</accession>
<comment type="caution">
    <text evidence="2">The sequence shown here is derived from an EMBL/GenBank/DDBJ whole genome shotgun (WGS) entry which is preliminary data.</text>
</comment>
<organism evidence="2 3">
    <name type="scientific">Tengunoibacter tsumagoiensis</name>
    <dbReference type="NCBI Taxonomy" id="2014871"/>
    <lineage>
        <taxon>Bacteria</taxon>
        <taxon>Bacillati</taxon>
        <taxon>Chloroflexota</taxon>
        <taxon>Ktedonobacteria</taxon>
        <taxon>Ktedonobacterales</taxon>
        <taxon>Dictyobacteraceae</taxon>
        <taxon>Tengunoibacter</taxon>
    </lineage>
</organism>